<proteinExistence type="predicted"/>
<name>A0A2J6WNJ0_9BACT</name>
<dbReference type="EMBL" id="PNIN01000031">
    <property type="protein sequence ID" value="PMP71973.1"/>
    <property type="molecule type" value="Genomic_DNA"/>
</dbReference>
<dbReference type="RefSeq" id="WP_424604932.1">
    <property type="nucleotide sequence ID" value="NZ_JBNAVA010000002.1"/>
</dbReference>
<sequence>MKKELIKIYEYFSHNFRTCTSTIVATLEALKMDLINVNDEEMNSVYESAYIMDILDISLNICIDHLIQKEVKNTDYELNVTNLIKKFLDEQKSFILLNEVETNVSGDDLVIYKNGYILKYLLQLIIFEAIKNSLDFLNIRVSDKEVHIQINNPKDNPPVIFNLLADIFHKYGFKFTFNDKEYTLEF</sequence>
<dbReference type="AlphaFoldDB" id="A0A2J6WNJ0"/>
<evidence type="ECO:0000313" key="1">
    <source>
        <dbReference type="EMBL" id="PMP71973.1"/>
    </source>
</evidence>
<accession>A0A2J6WNJ0</accession>
<gene>
    <name evidence="1" type="ORF">C0187_02865</name>
</gene>
<protein>
    <submittedName>
        <fullName evidence="1">Uncharacterized protein</fullName>
    </submittedName>
</protein>
<dbReference type="Proteomes" id="UP000242881">
    <property type="component" value="Unassembled WGS sequence"/>
</dbReference>
<reference evidence="1 2" key="1">
    <citation type="submission" date="2018-01" db="EMBL/GenBank/DDBJ databases">
        <title>Metagenomic assembled genomes from two thermal pools in the Uzon Caldera, Kamchatka, Russia.</title>
        <authorList>
            <person name="Wilkins L."/>
            <person name="Ettinger C."/>
        </authorList>
    </citation>
    <scope>NUCLEOTIDE SEQUENCE [LARGE SCALE GENOMIC DNA]</scope>
    <source>
        <strain evidence="1">ZAV-05</strain>
    </source>
</reference>
<evidence type="ECO:0000313" key="2">
    <source>
        <dbReference type="Proteomes" id="UP000242881"/>
    </source>
</evidence>
<comment type="caution">
    <text evidence="1">The sequence shown here is derived from an EMBL/GenBank/DDBJ whole genome shotgun (WGS) entry which is preliminary data.</text>
</comment>
<organism evidence="1 2">
    <name type="scientific">Calditerrivibrio nitroreducens</name>
    <dbReference type="NCBI Taxonomy" id="477976"/>
    <lineage>
        <taxon>Bacteria</taxon>
        <taxon>Pseudomonadati</taxon>
        <taxon>Deferribacterota</taxon>
        <taxon>Deferribacteres</taxon>
        <taxon>Deferribacterales</taxon>
        <taxon>Calditerrivibrionaceae</taxon>
    </lineage>
</organism>